<dbReference type="GO" id="GO:0004222">
    <property type="term" value="F:metalloendopeptidase activity"/>
    <property type="evidence" value="ECO:0007669"/>
    <property type="project" value="InterPro"/>
</dbReference>
<feature type="binding site" evidence="4">
    <location>
        <position position="386"/>
    </location>
    <ligand>
        <name>Zn(2+)</name>
        <dbReference type="ChEBI" id="CHEBI:29105"/>
        <note>catalytic</note>
    </ligand>
</feature>
<evidence type="ECO:0000256" key="2">
    <source>
        <dbReference type="ARBA" id="ARBA00056552"/>
    </source>
</evidence>
<comment type="caution">
    <text evidence="9">The sequence shown here is derived from an EMBL/GenBank/DDBJ whole genome shotgun (WGS) entry which is preliminary data.</text>
</comment>
<reference evidence="9" key="1">
    <citation type="journal article" date="2023" name="Access Microbiol">
        <title>De-novo genome assembly for Akanthomyces muscarius, a biocontrol agent of insect agricultural pests.</title>
        <authorList>
            <person name="Erdos Z."/>
            <person name="Studholme D.J."/>
            <person name="Raymond B."/>
            <person name="Sharma M."/>
        </authorList>
    </citation>
    <scope>NUCLEOTIDE SEQUENCE</scope>
    <source>
        <strain evidence="9">Ve6</strain>
    </source>
</reference>
<keyword evidence="6" id="KW-0472">Membrane</keyword>
<dbReference type="AlphaFoldDB" id="A0A9W8Q1F3"/>
<evidence type="ECO:0000256" key="3">
    <source>
        <dbReference type="ARBA" id="ARBA00074021"/>
    </source>
</evidence>
<dbReference type="InterPro" id="IPR001590">
    <property type="entry name" value="Peptidase_M12B"/>
</dbReference>
<dbReference type="KEGG" id="amus:LMH87_003179"/>
<accession>A0A9W8Q1F3</accession>
<organism evidence="9 10">
    <name type="scientific">Akanthomyces muscarius</name>
    <name type="common">Entomopathogenic fungus</name>
    <name type="synonym">Lecanicillium muscarium</name>
    <dbReference type="NCBI Taxonomy" id="2231603"/>
    <lineage>
        <taxon>Eukaryota</taxon>
        <taxon>Fungi</taxon>
        <taxon>Dikarya</taxon>
        <taxon>Ascomycota</taxon>
        <taxon>Pezizomycotina</taxon>
        <taxon>Sordariomycetes</taxon>
        <taxon>Hypocreomycetidae</taxon>
        <taxon>Hypocreales</taxon>
        <taxon>Cordycipitaceae</taxon>
        <taxon>Akanthomyces</taxon>
    </lineage>
</organism>
<dbReference type="GO" id="GO:0006508">
    <property type="term" value="P:proteolysis"/>
    <property type="evidence" value="ECO:0007669"/>
    <property type="project" value="InterPro"/>
</dbReference>
<dbReference type="Gene3D" id="4.10.70.10">
    <property type="entry name" value="Disintegrin domain"/>
    <property type="match status" value="1"/>
</dbReference>
<sequence length="762" mass="80358">MLRRDVLLSTAVQAHSVRRTEAKLVHTVQDITFTPTLAEDASPSQLSVSFKLSERMRRINLTLFRNEDIYTQPVTVHRLRADGSIRSSETTPAGNHLAYRGAASTSGKEGHAQNWARVSLHVDNGVPLLEGAYFVDGFEHHIQTDATYRRTRSEQDASRTAAGQPYNVVWRYADDKGGVLAKRDDEATCGLGMEAASDLERRQRGGDTTDSLLRSLGSTSGCPSTRAIALLGIATDCSYTAQFSSEQDLRSNILTQVNTASRVYEAAFNVELRVLNITISDADCPTGDNGLSWNRACASSLSISDRLNEFSLWKAGFDDGTAAWTLLTSCTSGSTVGIAWIRSVCQPGVLRSGSVRSTPSTNVVARTAAEWQVLAHELGHNFGAVHDCVAGCQSSGSTSGRNLCCPLSGSSCDARGQYMMNPSVSSRVTEFSPCSVGQICTAWGSGNINTACLRGNENTPTVSESVCGNGVVDAGEDCDCGGPEGCGDNSCCNPTTCRFTQGSVCDPSTQRCCTGQCQLAASGQVCRESIGLCDPQEVCSGSAADCPRDEQLPDGQACGDGGGGLTCATGVCTSRATQCSKLLTSNNSTETVNAGNVTAEACSATGCELNCMQTGGDGLMSDSGTCQASQKSFRDGTPCGSGSRRCYSGTCGGRSTNNDSGGGGANDVASWIRRNRTVFIIICVVGGIAVLLAIAVIVCCCRQRSNRRKAVGAQQTRMATAMRQSGGGVSQQQQVWPQPMPAPPIQTPMPVTRTGSNLHRWA</sequence>
<feature type="compositionally biased region" description="Pro residues" evidence="5">
    <location>
        <begin position="738"/>
        <end position="747"/>
    </location>
</feature>
<evidence type="ECO:0000256" key="5">
    <source>
        <dbReference type="SAM" id="MobiDB-lite"/>
    </source>
</evidence>
<feature type="binding site" evidence="4">
    <location>
        <position position="376"/>
    </location>
    <ligand>
        <name>Zn(2+)</name>
        <dbReference type="ChEBI" id="CHEBI:29105"/>
        <note>catalytic</note>
    </ligand>
</feature>
<dbReference type="PROSITE" id="PS50215">
    <property type="entry name" value="ADAM_MEPRO"/>
    <property type="match status" value="1"/>
</dbReference>
<keyword evidence="1" id="KW-1015">Disulfide bond</keyword>
<dbReference type="FunFam" id="4.10.70.10:FF:000003">
    <property type="entry name" value="Disintegrin and metalloproteinase domain-containing protein 17"/>
    <property type="match status" value="1"/>
</dbReference>
<feature type="region of interest" description="Disordered" evidence="5">
    <location>
        <begin position="714"/>
        <end position="762"/>
    </location>
</feature>
<dbReference type="Pfam" id="PF00200">
    <property type="entry name" value="Disintegrin"/>
    <property type="match status" value="1"/>
</dbReference>
<protein>
    <recommendedName>
        <fullName evidence="3">Disintegrin and metalloproteinase domain-containing protein B</fullName>
    </recommendedName>
</protein>
<evidence type="ECO:0000256" key="6">
    <source>
        <dbReference type="SAM" id="Phobius"/>
    </source>
</evidence>
<dbReference type="GO" id="GO:0046872">
    <property type="term" value="F:metal ion binding"/>
    <property type="evidence" value="ECO:0007669"/>
    <property type="project" value="UniProtKB-KW"/>
</dbReference>
<gene>
    <name evidence="9" type="ORF">LMH87_003179</name>
</gene>
<feature type="transmembrane region" description="Helical" evidence="6">
    <location>
        <begin position="678"/>
        <end position="700"/>
    </location>
</feature>
<dbReference type="InterPro" id="IPR024079">
    <property type="entry name" value="MetalloPept_cat_dom_sf"/>
</dbReference>
<feature type="binding site" evidence="4">
    <location>
        <position position="380"/>
    </location>
    <ligand>
        <name>Zn(2+)</name>
        <dbReference type="ChEBI" id="CHEBI:29105"/>
        <note>catalytic</note>
    </ligand>
</feature>
<dbReference type="Proteomes" id="UP001144673">
    <property type="component" value="Chromosome 2"/>
</dbReference>
<dbReference type="PANTHER" id="PTHR11905">
    <property type="entry name" value="ADAM A DISINTEGRIN AND METALLOPROTEASE DOMAIN"/>
    <property type="match status" value="1"/>
</dbReference>
<dbReference type="RefSeq" id="XP_056047959.1">
    <property type="nucleotide sequence ID" value="XM_056202996.1"/>
</dbReference>
<comment type="function">
    <text evidence="2">Probable zinc protease.</text>
</comment>
<evidence type="ECO:0000313" key="10">
    <source>
        <dbReference type="Proteomes" id="UP001144673"/>
    </source>
</evidence>
<keyword evidence="4" id="KW-0862">Zinc</keyword>
<name>A0A9W8Q1F3_AKAMU</name>
<feature type="domain" description="Peptidase M12B" evidence="8">
    <location>
        <begin position="226"/>
        <end position="439"/>
    </location>
</feature>
<dbReference type="GeneID" id="80890338"/>
<evidence type="ECO:0000259" key="8">
    <source>
        <dbReference type="PROSITE" id="PS50215"/>
    </source>
</evidence>
<feature type="active site" evidence="4">
    <location>
        <position position="377"/>
    </location>
</feature>
<evidence type="ECO:0000259" key="7">
    <source>
        <dbReference type="PROSITE" id="PS50214"/>
    </source>
</evidence>
<keyword evidence="10" id="KW-1185">Reference proteome</keyword>
<proteinExistence type="predicted"/>
<evidence type="ECO:0000256" key="4">
    <source>
        <dbReference type="PROSITE-ProRule" id="PRU00276"/>
    </source>
</evidence>
<dbReference type="InterPro" id="IPR036436">
    <property type="entry name" value="Disintegrin_dom_sf"/>
</dbReference>
<evidence type="ECO:0000256" key="1">
    <source>
        <dbReference type="ARBA" id="ARBA00023157"/>
    </source>
</evidence>
<feature type="compositionally biased region" description="Polar residues" evidence="5">
    <location>
        <begin position="753"/>
        <end position="762"/>
    </location>
</feature>
<keyword evidence="6" id="KW-1133">Transmembrane helix</keyword>
<dbReference type="Gene3D" id="3.40.390.10">
    <property type="entry name" value="Collagenase (Catalytic Domain)"/>
    <property type="match status" value="1"/>
</dbReference>
<dbReference type="SMART" id="SM00050">
    <property type="entry name" value="DISIN"/>
    <property type="match status" value="1"/>
</dbReference>
<dbReference type="InterPro" id="IPR001762">
    <property type="entry name" value="Disintegrin_dom"/>
</dbReference>
<keyword evidence="6" id="KW-0812">Transmembrane</keyword>
<dbReference type="PROSITE" id="PS50214">
    <property type="entry name" value="DISINTEGRIN_2"/>
    <property type="match status" value="1"/>
</dbReference>
<dbReference type="SUPFAM" id="SSF55486">
    <property type="entry name" value="Metalloproteases ('zincins'), catalytic domain"/>
    <property type="match status" value="1"/>
</dbReference>
<evidence type="ECO:0000313" key="9">
    <source>
        <dbReference type="EMBL" id="KAJ4144289.1"/>
    </source>
</evidence>
<feature type="domain" description="Disintegrin" evidence="7">
    <location>
        <begin position="464"/>
        <end position="554"/>
    </location>
</feature>
<dbReference type="Pfam" id="PF13688">
    <property type="entry name" value="Reprolysin_5"/>
    <property type="match status" value="1"/>
</dbReference>
<keyword evidence="4" id="KW-0479">Metal-binding</keyword>
<dbReference type="SUPFAM" id="SSF57552">
    <property type="entry name" value="Blood coagulation inhibitor (disintegrin)"/>
    <property type="match status" value="1"/>
</dbReference>
<dbReference type="EMBL" id="JAJHUN010000011">
    <property type="protein sequence ID" value="KAJ4144289.1"/>
    <property type="molecule type" value="Genomic_DNA"/>
</dbReference>
<dbReference type="PANTHER" id="PTHR11905:SF159">
    <property type="entry name" value="ADAM METALLOPROTEASE"/>
    <property type="match status" value="1"/>
</dbReference>
<comment type="caution">
    <text evidence="4">Lacks conserved residue(s) required for the propagation of feature annotation.</text>
</comment>